<dbReference type="InterPro" id="IPR008254">
    <property type="entry name" value="Flavodoxin/NO_synth"/>
</dbReference>
<name>A0A399T0B0_9BACT</name>
<dbReference type="PANTHER" id="PTHR42809">
    <property type="entry name" value="FLAVODOXIN 2"/>
    <property type="match status" value="1"/>
</dbReference>
<evidence type="ECO:0000256" key="6">
    <source>
        <dbReference type="ARBA" id="ARBA00022982"/>
    </source>
</evidence>
<dbReference type="EMBL" id="QWGR01000007">
    <property type="protein sequence ID" value="RIJ47677.1"/>
    <property type="molecule type" value="Genomic_DNA"/>
</dbReference>
<dbReference type="RefSeq" id="WP_119438564.1">
    <property type="nucleotide sequence ID" value="NZ_QWGR01000007.1"/>
</dbReference>
<proteinExistence type="inferred from homology"/>
<evidence type="ECO:0000259" key="8">
    <source>
        <dbReference type="PROSITE" id="PS50902"/>
    </source>
</evidence>
<dbReference type="Pfam" id="PF00258">
    <property type="entry name" value="Flavodoxin_1"/>
    <property type="match status" value="1"/>
</dbReference>
<comment type="caution">
    <text evidence="9">The sequence shown here is derived from an EMBL/GenBank/DDBJ whole genome shotgun (WGS) entry which is preliminary data.</text>
</comment>
<dbReference type="PIRSF" id="PIRSF038996">
    <property type="entry name" value="FldA"/>
    <property type="match status" value="1"/>
</dbReference>
<organism evidence="9 10">
    <name type="scientific">Maribellus luteus</name>
    <dbReference type="NCBI Taxonomy" id="2305463"/>
    <lineage>
        <taxon>Bacteria</taxon>
        <taxon>Pseudomonadati</taxon>
        <taxon>Bacteroidota</taxon>
        <taxon>Bacteroidia</taxon>
        <taxon>Marinilabiliales</taxon>
        <taxon>Prolixibacteraceae</taxon>
        <taxon>Maribellus</taxon>
    </lineage>
</organism>
<dbReference type="GO" id="GO:0010181">
    <property type="term" value="F:FMN binding"/>
    <property type="evidence" value="ECO:0007669"/>
    <property type="project" value="UniProtKB-UniRule"/>
</dbReference>
<dbReference type="InterPro" id="IPR010086">
    <property type="entry name" value="Flavodoxin_lc"/>
</dbReference>
<evidence type="ECO:0000256" key="7">
    <source>
        <dbReference type="PIRNR" id="PIRNR038996"/>
    </source>
</evidence>
<keyword evidence="6 7" id="KW-0249">Electron transport</keyword>
<dbReference type="Proteomes" id="UP000265926">
    <property type="component" value="Unassembled WGS sequence"/>
</dbReference>
<dbReference type="GO" id="GO:0009055">
    <property type="term" value="F:electron transfer activity"/>
    <property type="evidence" value="ECO:0007669"/>
    <property type="project" value="UniProtKB-UniRule"/>
</dbReference>
<dbReference type="InterPro" id="IPR050619">
    <property type="entry name" value="Flavodoxin"/>
</dbReference>
<dbReference type="InterPro" id="IPR029039">
    <property type="entry name" value="Flavoprotein-like_sf"/>
</dbReference>
<evidence type="ECO:0000256" key="4">
    <source>
        <dbReference type="ARBA" id="ARBA00022630"/>
    </source>
</evidence>
<dbReference type="NCBIfam" id="TIGR01752">
    <property type="entry name" value="flav_long"/>
    <property type="match status" value="1"/>
</dbReference>
<feature type="domain" description="Flavodoxin-like" evidence="8">
    <location>
        <begin position="4"/>
        <end position="164"/>
    </location>
</feature>
<accession>A0A399T0B0</accession>
<evidence type="ECO:0000313" key="10">
    <source>
        <dbReference type="Proteomes" id="UP000265926"/>
    </source>
</evidence>
<dbReference type="PANTHER" id="PTHR42809:SF1">
    <property type="entry name" value="FLAVODOXIN 1"/>
    <property type="match status" value="1"/>
</dbReference>
<dbReference type="AlphaFoldDB" id="A0A399T0B0"/>
<comment type="function">
    <text evidence="7">Low-potential electron donor to a number of redox enzymes.</text>
</comment>
<evidence type="ECO:0000313" key="9">
    <source>
        <dbReference type="EMBL" id="RIJ47677.1"/>
    </source>
</evidence>
<evidence type="ECO:0000256" key="5">
    <source>
        <dbReference type="ARBA" id="ARBA00022643"/>
    </source>
</evidence>
<dbReference type="NCBIfam" id="NF006739">
    <property type="entry name" value="PRK09267.1-5"/>
    <property type="match status" value="1"/>
</dbReference>
<keyword evidence="10" id="KW-1185">Reference proteome</keyword>
<keyword evidence="3 7" id="KW-0813">Transport</keyword>
<comment type="similarity">
    <text evidence="2 7">Belongs to the flavodoxin family.</text>
</comment>
<evidence type="ECO:0000256" key="3">
    <source>
        <dbReference type="ARBA" id="ARBA00022448"/>
    </source>
</evidence>
<keyword evidence="4 7" id="KW-0285">Flavoprotein</keyword>
<dbReference type="SUPFAM" id="SSF52218">
    <property type="entry name" value="Flavoproteins"/>
    <property type="match status" value="1"/>
</dbReference>
<protein>
    <recommendedName>
        <fullName evidence="7">Flavodoxin</fullName>
    </recommendedName>
</protein>
<evidence type="ECO:0000256" key="1">
    <source>
        <dbReference type="ARBA" id="ARBA00001917"/>
    </source>
</evidence>
<evidence type="ECO:0000256" key="2">
    <source>
        <dbReference type="ARBA" id="ARBA00005267"/>
    </source>
</evidence>
<comment type="cofactor">
    <cofactor evidence="1 7">
        <name>FMN</name>
        <dbReference type="ChEBI" id="CHEBI:58210"/>
    </cofactor>
</comment>
<sequence length="169" mass="19260">MSKTAIIYSFHTQKSKKVAEKIMEAFGKDQLEAVNAEELTKEIIEKYDHFILSAPTWFDGELPNYWDEFVPDLEEMDLSKKSFAIFGLGDQKGYPENFCDAIGLLAEILEGCGAKIVGQTSVEGYTYEASRAQRGNQFIGLPLDQENQARLTKERVGKWVEKLKEEFFN</sequence>
<keyword evidence="5 7" id="KW-0288">FMN</keyword>
<dbReference type="PROSITE" id="PS50902">
    <property type="entry name" value="FLAVODOXIN_LIKE"/>
    <property type="match status" value="1"/>
</dbReference>
<reference evidence="9 10" key="1">
    <citation type="submission" date="2018-08" db="EMBL/GenBank/DDBJ databases">
        <title>Pallidiluteibacterium maritimus gen. nov., sp. nov., isolated from coastal sediment.</title>
        <authorList>
            <person name="Zhou L.Y."/>
        </authorList>
    </citation>
    <scope>NUCLEOTIDE SEQUENCE [LARGE SCALE GENOMIC DNA]</scope>
    <source>
        <strain evidence="9 10">XSD2</strain>
    </source>
</reference>
<gene>
    <name evidence="9" type="ORF">D1614_13950</name>
</gene>
<dbReference type="OrthoDB" id="9790745at2"/>
<dbReference type="Gene3D" id="3.40.50.360">
    <property type="match status" value="1"/>
</dbReference>